<keyword evidence="2" id="KW-1185">Reference proteome</keyword>
<dbReference type="EMBL" id="VSRR010000608">
    <property type="protein sequence ID" value="MPC17643.1"/>
    <property type="molecule type" value="Genomic_DNA"/>
</dbReference>
<dbReference type="Proteomes" id="UP000324222">
    <property type="component" value="Unassembled WGS sequence"/>
</dbReference>
<evidence type="ECO:0000313" key="1">
    <source>
        <dbReference type="EMBL" id="MPC17643.1"/>
    </source>
</evidence>
<accession>A0A5B7D8U5</accession>
<gene>
    <name evidence="1" type="ORF">E2C01_010507</name>
</gene>
<protein>
    <submittedName>
        <fullName evidence="1">Uncharacterized protein</fullName>
    </submittedName>
</protein>
<dbReference type="AlphaFoldDB" id="A0A5B7D8U5"/>
<organism evidence="1 2">
    <name type="scientific">Portunus trituberculatus</name>
    <name type="common">Swimming crab</name>
    <name type="synonym">Neptunus trituberculatus</name>
    <dbReference type="NCBI Taxonomy" id="210409"/>
    <lineage>
        <taxon>Eukaryota</taxon>
        <taxon>Metazoa</taxon>
        <taxon>Ecdysozoa</taxon>
        <taxon>Arthropoda</taxon>
        <taxon>Crustacea</taxon>
        <taxon>Multicrustacea</taxon>
        <taxon>Malacostraca</taxon>
        <taxon>Eumalacostraca</taxon>
        <taxon>Eucarida</taxon>
        <taxon>Decapoda</taxon>
        <taxon>Pleocyemata</taxon>
        <taxon>Brachyura</taxon>
        <taxon>Eubrachyura</taxon>
        <taxon>Portunoidea</taxon>
        <taxon>Portunidae</taxon>
        <taxon>Portuninae</taxon>
        <taxon>Portunus</taxon>
    </lineage>
</organism>
<name>A0A5B7D8U5_PORTR</name>
<comment type="caution">
    <text evidence="1">The sequence shown here is derived from an EMBL/GenBank/DDBJ whole genome shotgun (WGS) entry which is preliminary data.</text>
</comment>
<reference evidence="1 2" key="1">
    <citation type="submission" date="2019-05" db="EMBL/GenBank/DDBJ databases">
        <title>Another draft genome of Portunus trituberculatus and its Hox gene families provides insights of decapod evolution.</title>
        <authorList>
            <person name="Jeong J.-H."/>
            <person name="Song I."/>
            <person name="Kim S."/>
            <person name="Choi T."/>
            <person name="Kim D."/>
            <person name="Ryu S."/>
            <person name="Kim W."/>
        </authorList>
    </citation>
    <scope>NUCLEOTIDE SEQUENCE [LARGE SCALE GENOMIC DNA]</scope>
    <source>
        <tissue evidence="1">Muscle</tissue>
    </source>
</reference>
<proteinExistence type="predicted"/>
<sequence length="140" mass="15525">MEPQLVASPCGRLEQNLGCWIIWMALTAIKSTLENQEASVSHLAGPHIRVLGCGHLDFVPFWPHVISWADMEGNKWIFSENMIKTKIMKYVTTNQCQVILIHLSPGEALSDSLSSKLAKRDAQEATGGKIQAVREPELVS</sequence>
<evidence type="ECO:0000313" key="2">
    <source>
        <dbReference type="Proteomes" id="UP000324222"/>
    </source>
</evidence>